<evidence type="ECO:0000313" key="2">
    <source>
        <dbReference type="EMBL" id="CAA2101528.1"/>
    </source>
</evidence>
<reference evidence="2" key="1">
    <citation type="submission" date="2019-12" db="EMBL/GenBank/DDBJ databases">
        <authorList>
            <person name="Cremers G."/>
        </authorList>
    </citation>
    <scope>NUCLEOTIDE SEQUENCE</scope>
    <source>
        <strain evidence="2">Mbul1</strain>
    </source>
</reference>
<organism evidence="2">
    <name type="scientific">Methylobacterium bullatum</name>
    <dbReference type="NCBI Taxonomy" id="570505"/>
    <lineage>
        <taxon>Bacteria</taxon>
        <taxon>Pseudomonadati</taxon>
        <taxon>Pseudomonadota</taxon>
        <taxon>Alphaproteobacteria</taxon>
        <taxon>Hyphomicrobiales</taxon>
        <taxon>Methylobacteriaceae</taxon>
        <taxon>Methylobacterium</taxon>
    </lineage>
</organism>
<gene>
    <name evidence="2" type="ORF">MBUL_01221</name>
</gene>
<feature type="chain" id="PRO_5025537650" evidence="1">
    <location>
        <begin position="24"/>
        <end position="46"/>
    </location>
</feature>
<name>A0A679IRQ6_9HYPH</name>
<dbReference type="AlphaFoldDB" id="A0A679IRQ6"/>
<evidence type="ECO:0000256" key="1">
    <source>
        <dbReference type="SAM" id="SignalP"/>
    </source>
</evidence>
<proteinExistence type="predicted"/>
<sequence>MSTRACCALALLIALVGAGLRLAVPVTPPDAAYRAVVEAYPSKPLP</sequence>
<keyword evidence="1" id="KW-0732">Signal</keyword>
<protein>
    <submittedName>
        <fullName evidence="2">Uncharacterized protein</fullName>
    </submittedName>
</protein>
<feature type="signal peptide" evidence="1">
    <location>
        <begin position="1"/>
        <end position="23"/>
    </location>
</feature>
<dbReference type="EMBL" id="LR743504">
    <property type="protein sequence ID" value="CAA2101528.1"/>
    <property type="molecule type" value="Genomic_DNA"/>
</dbReference>
<accession>A0A679IRQ6</accession>